<dbReference type="PANTHER" id="PTHR45856:SF23">
    <property type="entry name" value="FUNGAL LIPASE-LIKE DOMAIN-CONTAINING PROTEIN"/>
    <property type="match status" value="1"/>
</dbReference>
<dbReference type="Pfam" id="PF01764">
    <property type="entry name" value="Lipase_3"/>
    <property type="match status" value="1"/>
</dbReference>
<evidence type="ECO:0000313" key="3">
    <source>
        <dbReference type="EMBL" id="KOO33734.1"/>
    </source>
</evidence>
<keyword evidence="1" id="KW-1133">Transmembrane helix</keyword>
<keyword evidence="4" id="KW-1185">Reference proteome</keyword>
<dbReference type="CDD" id="cd00519">
    <property type="entry name" value="Lipase_3"/>
    <property type="match status" value="1"/>
</dbReference>
<feature type="domain" description="Fungal lipase-type" evidence="2">
    <location>
        <begin position="357"/>
        <end position="521"/>
    </location>
</feature>
<evidence type="ECO:0000259" key="2">
    <source>
        <dbReference type="Pfam" id="PF01764"/>
    </source>
</evidence>
<dbReference type="InterPro" id="IPR029058">
    <property type="entry name" value="AB_hydrolase_fold"/>
</dbReference>
<dbReference type="EMBL" id="JWZX01001441">
    <property type="protein sequence ID" value="KOO33734.1"/>
    <property type="molecule type" value="Genomic_DNA"/>
</dbReference>
<name>A0A0M0K4J7_9EUKA</name>
<reference evidence="4" key="1">
    <citation type="journal article" date="2015" name="PLoS Genet.">
        <title>Genome Sequence and Transcriptome Analyses of Chrysochromulina tobin: Metabolic Tools for Enhanced Algal Fitness in the Prominent Order Prymnesiales (Haptophyceae).</title>
        <authorList>
            <person name="Hovde B.T."/>
            <person name="Deodato C.R."/>
            <person name="Hunsperger H.M."/>
            <person name="Ryken S.A."/>
            <person name="Yost W."/>
            <person name="Jha R.K."/>
            <person name="Patterson J."/>
            <person name="Monnat R.J. Jr."/>
            <person name="Barlow S.B."/>
            <person name="Starkenburg S.R."/>
            <person name="Cattolico R.A."/>
        </authorList>
    </citation>
    <scope>NUCLEOTIDE SEQUENCE</scope>
    <source>
        <strain evidence="4">CCMP291</strain>
    </source>
</reference>
<feature type="transmembrane region" description="Helical" evidence="1">
    <location>
        <begin position="109"/>
        <end position="132"/>
    </location>
</feature>
<dbReference type="Gene3D" id="3.40.50.1820">
    <property type="entry name" value="alpha/beta hydrolase"/>
    <property type="match status" value="1"/>
</dbReference>
<dbReference type="SUPFAM" id="SSF53474">
    <property type="entry name" value="alpha/beta-Hydrolases"/>
    <property type="match status" value="1"/>
</dbReference>
<keyword evidence="1" id="KW-0472">Membrane</keyword>
<dbReference type="AlphaFoldDB" id="A0A0M0K4J7"/>
<evidence type="ECO:0000313" key="4">
    <source>
        <dbReference type="Proteomes" id="UP000037460"/>
    </source>
</evidence>
<organism evidence="3 4">
    <name type="scientific">Chrysochromulina tobinii</name>
    <dbReference type="NCBI Taxonomy" id="1460289"/>
    <lineage>
        <taxon>Eukaryota</taxon>
        <taxon>Haptista</taxon>
        <taxon>Haptophyta</taxon>
        <taxon>Prymnesiophyceae</taxon>
        <taxon>Prymnesiales</taxon>
        <taxon>Chrysochromulinaceae</taxon>
        <taxon>Chrysochromulina</taxon>
    </lineage>
</organism>
<dbReference type="PANTHER" id="PTHR45856">
    <property type="entry name" value="ALPHA/BETA-HYDROLASES SUPERFAMILY PROTEIN"/>
    <property type="match status" value="1"/>
</dbReference>
<comment type="caution">
    <text evidence="3">The sequence shown here is derived from an EMBL/GenBank/DDBJ whole genome shotgun (WGS) entry which is preliminary data.</text>
</comment>
<proteinExistence type="predicted"/>
<evidence type="ECO:0000256" key="1">
    <source>
        <dbReference type="SAM" id="Phobius"/>
    </source>
</evidence>
<dbReference type="OrthoDB" id="430884at2759"/>
<protein>
    <submittedName>
        <fullName evidence="3">Lipase class 3</fullName>
    </submittedName>
</protein>
<keyword evidence="1" id="KW-0812">Transmembrane</keyword>
<sequence length="608" mass="65951">MNAVLERGLSLEVEDNLEATLTLESSRWRGRSIGFGMERCLSEDCMTVSMRFTASEMDLVGMGLSRIPVSPSRQKDPSCVTTMKHEVHRVFKMRVGSLQTLRRKGARTATFFSVIMWLISTGAVAALAVYAVPRFFHHQSLLSASTAAPRAAVLNRAAVWEGLPPHETFKKLTFNAFVGGALFDPRVLRGCVDMASETIEALRMQCAPLSSEADCLRAHAVPNMPIAAVGLASAVASVLTTKPVELLTESEVALLAQYVGLAGGMHGEATSESSASEFAAVRAHSHATDELDVSQALLSARLCGSTYFSCDMTDAWEVTARLEEECEAAGLRLIRELHGGADEYAFVAQEPSGRVSVVFRGSCTLKNVLTDIDMVRGHYAEKETASELLARATGMPLKELAGGPMTLHRGFVEAYLALREDLLETLGDLAAQFSPRGEELLEVHVTGHSMGGAMAMLAALELDHRRQHHGLGVARPQTYTFAAPRLGDKLFADLFTRTFPEPADHWALQAPSDAVPHLPFAAWGFRHPSGVAKLGGSPSFNSTPEGRTRAASAVRAALRRSTDAGDSVHALRPKDGDMRNWAFCHDLNEYVHHLRAMVGDVTKDEFQP</sequence>
<dbReference type="Proteomes" id="UP000037460">
    <property type="component" value="Unassembled WGS sequence"/>
</dbReference>
<dbReference type="InterPro" id="IPR051218">
    <property type="entry name" value="Sec_MonoDiacylglyc_Lipase"/>
</dbReference>
<dbReference type="GO" id="GO:0006629">
    <property type="term" value="P:lipid metabolic process"/>
    <property type="evidence" value="ECO:0007669"/>
    <property type="project" value="InterPro"/>
</dbReference>
<accession>A0A0M0K4J7</accession>
<gene>
    <name evidence="3" type="ORF">Ctob_014272</name>
</gene>
<dbReference type="InterPro" id="IPR002921">
    <property type="entry name" value="Fungal_lipase-type"/>
</dbReference>